<organism evidence="12">
    <name type="scientific">Hymenolepis diminuta</name>
    <name type="common">Rat tapeworm</name>
    <dbReference type="NCBI Taxonomy" id="6216"/>
    <lineage>
        <taxon>Eukaryota</taxon>
        <taxon>Metazoa</taxon>
        <taxon>Spiralia</taxon>
        <taxon>Lophotrochozoa</taxon>
        <taxon>Platyhelminthes</taxon>
        <taxon>Cestoda</taxon>
        <taxon>Eucestoda</taxon>
        <taxon>Cyclophyllidea</taxon>
        <taxon>Hymenolepididae</taxon>
        <taxon>Hymenolepis</taxon>
    </lineage>
</organism>
<evidence type="ECO:0000256" key="4">
    <source>
        <dbReference type="ARBA" id="ARBA00022989"/>
    </source>
</evidence>
<proteinExistence type="predicted"/>
<evidence type="ECO:0000313" key="11">
    <source>
        <dbReference type="Proteomes" id="UP000274504"/>
    </source>
</evidence>
<evidence type="ECO:0000256" key="1">
    <source>
        <dbReference type="ARBA" id="ARBA00004141"/>
    </source>
</evidence>
<dbReference type="InterPro" id="IPR028325">
    <property type="entry name" value="VG_K_chnl"/>
</dbReference>
<dbReference type="GO" id="GO:0005250">
    <property type="term" value="F:A-type (transient outward) potassium channel activity"/>
    <property type="evidence" value="ECO:0007669"/>
    <property type="project" value="TreeGrafter"/>
</dbReference>
<protein>
    <submittedName>
        <fullName evidence="12">DUF3399 domain-containing protein</fullName>
    </submittedName>
</protein>
<dbReference type="PANTHER" id="PTHR11537">
    <property type="entry name" value="VOLTAGE-GATED POTASSIUM CHANNEL"/>
    <property type="match status" value="1"/>
</dbReference>
<dbReference type="GO" id="GO:0001508">
    <property type="term" value="P:action potential"/>
    <property type="evidence" value="ECO:0007669"/>
    <property type="project" value="TreeGrafter"/>
</dbReference>
<dbReference type="WBParaSite" id="HDID_0000730601-mRNA-1">
    <property type="protein sequence ID" value="HDID_0000730601-mRNA-1"/>
    <property type="gene ID" value="HDID_0000730601"/>
</dbReference>
<keyword evidence="4 9" id="KW-1133">Transmembrane helix</keyword>
<keyword evidence="2" id="KW-0813">Transport</keyword>
<evidence type="ECO:0000256" key="7">
    <source>
        <dbReference type="ARBA" id="ARBA00023303"/>
    </source>
</evidence>
<feature type="region of interest" description="Disordered" evidence="8">
    <location>
        <begin position="226"/>
        <end position="246"/>
    </location>
</feature>
<dbReference type="GO" id="GO:0008076">
    <property type="term" value="C:voltage-gated potassium channel complex"/>
    <property type="evidence" value="ECO:0007669"/>
    <property type="project" value="InterPro"/>
</dbReference>
<evidence type="ECO:0000256" key="6">
    <source>
        <dbReference type="ARBA" id="ARBA00023136"/>
    </source>
</evidence>
<accession>A0A158QEF1</accession>
<sequence>MKYGDMVPSTIMGKVVGGICSLSGVLVIALPVPVIVSNFNRIYQQNQRSDKRKSQKKARLARVNQAKSAEKRSYLHSPSQSVDSVTNATSMLYNSPLVNRFMEKMAPLSLQYNAENKERAICRVETDDSLSVCPVPLISTPSVSSYQRAVLAAINYTKHISVDEEAQLNLIHLLLCLEQAVNRNYTPYVERPPPKAHDVKEVLHKIHPVFANDTIYRYGKSILPNRKRSSSGLSNNSKASNKGHSRRRHRRFCPCCLEDSPSLGYSGASGDESRTRPEKDVEGNIRTDECVSDTTENDDGAEEETISKIKFT</sequence>
<evidence type="ECO:0000256" key="3">
    <source>
        <dbReference type="ARBA" id="ARBA00022692"/>
    </source>
</evidence>
<dbReference type="Proteomes" id="UP000274504">
    <property type="component" value="Unassembled WGS sequence"/>
</dbReference>
<comment type="subcellular location">
    <subcellularLocation>
        <location evidence="1">Membrane</location>
        <topology evidence="1">Multi-pass membrane protein</topology>
    </subcellularLocation>
</comment>
<keyword evidence="6 9" id="KW-0472">Membrane</keyword>
<evidence type="ECO:0000313" key="12">
    <source>
        <dbReference type="WBParaSite" id="HDID_0000730601-mRNA-1"/>
    </source>
</evidence>
<feature type="compositionally biased region" description="Low complexity" evidence="8">
    <location>
        <begin position="230"/>
        <end position="240"/>
    </location>
</feature>
<reference evidence="12" key="1">
    <citation type="submission" date="2016-04" db="UniProtKB">
        <authorList>
            <consortium name="WormBaseParasite"/>
        </authorList>
    </citation>
    <scope>IDENTIFICATION</scope>
</reference>
<evidence type="ECO:0000256" key="5">
    <source>
        <dbReference type="ARBA" id="ARBA00023065"/>
    </source>
</evidence>
<gene>
    <name evidence="10" type="ORF">HDID_LOCUS7304</name>
</gene>
<feature type="compositionally biased region" description="Acidic residues" evidence="8">
    <location>
        <begin position="295"/>
        <end position="304"/>
    </location>
</feature>
<name>A0A158QEF1_HYMDI</name>
<dbReference type="OrthoDB" id="433309at2759"/>
<dbReference type="PANTHER" id="PTHR11537:SF105">
    <property type="entry name" value="POTASSIUM VOLTAGE-GATED CHANNEL PROTEIN SHAL"/>
    <property type="match status" value="1"/>
</dbReference>
<dbReference type="EMBL" id="UYSG01010923">
    <property type="protein sequence ID" value="VDL59622.1"/>
    <property type="molecule type" value="Genomic_DNA"/>
</dbReference>
<dbReference type="STRING" id="6216.A0A158QEF1"/>
<keyword evidence="7" id="KW-0407">Ion channel</keyword>
<evidence type="ECO:0000313" key="10">
    <source>
        <dbReference type="EMBL" id="VDL59622.1"/>
    </source>
</evidence>
<keyword evidence="5" id="KW-0406">Ion transport</keyword>
<evidence type="ECO:0000256" key="2">
    <source>
        <dbReference type="ARBA" id="ARBA00022448"/>
    </source>
</evidence>
<keyword evidence="3 9" id="KW-0812">Transmembrane</keyword>
<feature type="compositionally biased region" description="Basic and acidic residues" evidence="8">
    <location>
        <begin position="271"/>
        <end position="289"/>
    </location>
</feature>
<evidence type="ECO:0000256" key="9">
    <source>
        <dbReference type="SAM" id="Phobius"/>
    </source>
</evidence>
<dbReference type="AlphaFoldDB" id="A0A158QEF1"/>
<evidence type="ECO:0000256" key="8">
    <source>
        <dbReference type="SAM" id="MobiDB-lite"/>
    </source>
</evidence>
<feature type="region of interest" description="Disordered" evidence="8">
    <location>
        <begin position="262"/>
        <end position="312"/>
    </location>
</feature>
<dbReference type="Gene3D" id="1.10.287.70">
    <property type="match status" value="1"/>
</dbReference>
<dbReference type="SUPFAM" id="SSF81324">
    <property type="entry name" value="Voltage-gated potassium channels"/>
    <property type="match status" value="1"/>
</dbReference>
<reference evidence="10 11" key="2">
    <citation type="submission" date="2018-11" db="EMBL/GenBank/DDBJ databases">
        <authorList>
            <consortium name="Pathogen Informatics"/>
        </authorList>
    </citation>
    <scope>NUCLEOTIDE SEQUENCE [LARGE SCALE GENOMIC DNA]</scope>
</reference>
<feature type="transmembrane region" description="Helical" evidence="9">
    <location>
        <begin position="15"/>
        <end position="39"/>
    </location>
</feature>